<dbReference type="EMBL" id="ACOU01000004">
    <property type="protein sequence ID" value="EKX72746.1"/>
    <property type="molecule type" value="Genomic_DNA"/>
</dbReference>
<sequence>MNVSSILLATCLLGLCRCRNSRLPTDRLFIEVLDDYAEDEVVSYHLIKGTRKNRSSGQRQVWDLANGTAYEVEHTLPLALRYSDEKVEYLTVEDSRELTHSRHATTLDISSIDSSSYQFFDYSFDGNATRLVVPNKGLNFKKLVDGKRKVYTLPSGEKLEYAKLYLNKDGIAELVILVAKISDSVMEHYLELKDGVWVSCDDHEKKMRSLVSTAEFKGTLILNIEDDKDTKECTIFETELLGITTRHFYPKPGHLVKKVTDGSSELWNSSKPLNVQGVYARWNGYFDDYCLSCLIHKRGNIELLVMIVVERLSEGKEYFERVNGTWKNLTRDEFDRKIEEIKGWSIP</sequence>
<name>L1LBQ0_THEEQ</name>
<feature type="signal peptide" evidence="1">
    <location>
        <begin position="1"/>
        <end position="18"/>
    </location>
</feature>
<gene>
    <name evidence="2" type="ORF">BEWA_013050</name>
</gene>
<comment type="caution">
    <text evidence="2">The sequence shown here is derived from an EMBL/GenBank/DDBJ whole genome shotgun (WGS) entry which is preliminary data.</text>
</comment>
<dbReference type="OrthoDB" id="27226at2759"/>
<organism evidence="2 3">
    <name type="scientific">Theileria equi strain WA</name>
    <dbReference type="NCBI Taxonomy" id="1537102"/>
    <lineage>
        <taxon>Eukaryota</taxon>
        <taxon>Sar</taxon>
        <taxon>Alveolata</taxon>
        <taxon>Apicomplexa</taxon>
        <taxon>Aconoidasida</taxon>
        <taxon>Piroplasmida</taxon>
        <taxon>Theileriidae</taxon>
        <taxon>Theileria</taxon>
    </lineage>
</organism>
<feature type="chain" id="PRO_5003953049" evidence="1">
    <location>
        <begin position="19"/>
        <end position="347"/>
    </location>
</feature>
<dbReference type="Proteomes" id="UP000031512">
    <property type="component" value="Unassembled WGS sequence"/>
</dbReference>
<reference evidence="2 3" key="1">
    <citation type="journal article" date="2012" name="BMC Genomics">
        <title>Comparative genomic analysis and phylogenetic position of Theileria equi.</title>
        <authorList>
            <person name="Kappmeyer L.S."/>
            <person name="Thiagarajan M."/>
            <person name="Herndon D.R."/>
            <person name="Ramsay J.D."/>
            <person name="Caler E."/>
            <person name="Djikeng A."/>
            <person name="Gillespie J.J."/>
            <person name="Lau A.O."/>
            <person name="Roalson E.H."/>
            <person name="Silva J.C."/>
            <person name="Silva M.G."/>
            <person name="Suarez C.E."/>
            <person name="Ueti M.W."/>
            <person name="Nene V.M."/>
            <person name="Mealey R.H."/>
            <person name="Knowles D.P."/>
            <person name="Brayton K.A."/>
        </authorList>
    </citation>
    <scope>NUCLEOTIDE SEQUENCE [LARGE SCALE GENOMIC DNA]</scope>
    <source>
        <strain evidence="2 3">WA</strain>
    </source>
</reference>
<dbReference type="VEuPathDB" id="PiroplasmaDB:BEWA_013050"/>
<evidence type="ECO:0000313" key="3">
    <source>
        <dbReference type="Proteomes" id="UP000031512"/>
    </source>
</evidence>
<keyword evidence="1" id="KW-0732">Signal</keyword>
<dbReference type="InterPro" id="IPR007480">
    <property type="entry name" value="DUF529"/>
</dbReference>
<protein>
    <submittedName>
        <fullName evidence="2">Signal peptide containing protein</fullName>
    </submittedName>
</protein>
<keyword evidence="3" id="KW-1185">Reference proteome</keyword>
<evidence type="ECO:0000256" key="1">
    <source>
        <dbReference type="SAM" id="SignalP"/>
    </source>
</evidence>
<dbReference type="RefSeq" id="XP_004832198.1">
    <property type="nucleotide sequence ID" value="XM_004832141.1"/>
</dbReference>
<dbReference type="GeneID" id="15804381"/>
<proteinExistence type="predicted"/>
<evidence type="ECO:0000313" key="2">
    <source>
        <dbReference type="EMBL" id="EKX72746.1"/>
    </source>
</evidence>
<dbReference type="KEGG" id="beq:BEWA_013050"/>
<dbReference type="AlphaFoldDB" id="L1LBQ0"/>
<dbReference type="Pfam" id="PF04385">
    <property type="entry name" value="FAINT"/>
    <property type="match status" value="1"/>
</dbReference>
<accession>L1LBQ0</accession>